<dbReference type="OrthoDB" id="428008at2759"/>
<name>A0A812SHH8_9DINO</name>
<keyword evidence="2" id="KW-1185">Reference proteome</keyword>
<feature type="non-terminal residue" evidence="1">
    <location>
        <position position="333"/>
    </location>
</feature>
<comment type="caution">
    <text evidence="1">The sequence shown here is derived from an EMBL/GenBank/DDBJ whole genome shotgun (WGS) entry which is preliminary data.</text>
</comment>
<dbReference type="InterPro" id="IPR027434">
    <property type="entry name" value="Homing_endonucl"/>
</dbReference>
<evidence type="ECO:0008006" key="3">
    <source>
        <dbReference type="Google" id="ProtNLM"/>
    </source>
</evidence>
<dbReference type="AlphaFoldDB" id="A0A812SHH8"/>
<reference evidence="1" key="1">
    <citation type="submission" date="2021-02" db="EMBL/GenBank/DDBJ databases">
        <authorList>
            <person name="Dougan E. K."/>
            <person name="Rhodes N."/>
            <person name="Thang M."/>
            <person name="Chan C."/>
        </authorList>
    </citation>
    <scope>NUCLEOTIDE SEQUENCE</scope>
</reference>
<evidence type="ECO:0000313" key="2">
    <source>
        <dbReference type="Proteomes" id="UP000601435"/>
    </source>
</evidence>
<sequence length="333" mass="37131">MHGTSLRYLQRRIDALKGLQTRLLWPPMWQFRAGGETFKVSPPALNCCRTGLLSLLVRAFTHPKACCAIWPDSSMKLGKGEHVGKAAMQLAERSFLKRQQLLLAAEQLSSTCTPEGQKHALAAARVQEGYSAPRCSWPFIAGFFDAEGCIQVHPSTGALRVSFSQNTVTVLRWIADFRQHDMGSTLSLWRHGATGASQLWVECQHDVHVLLRRLLDNGLLTKRSSALLALSRGDTSCLDIRHGLSRLSGNQSKYLRSTPAGIKRAQRISALRQSASRYLSRGQLEKSRELCLEIEALKREHELSNAFDAYRTLQSDIRELLTQGAVLDDAKIL</sequence>
<proteinExistence type="predicted"/>
<dbReference type="Proteomes" id="UP000601435">
    <property type="component" value="Unassembled WGS sequence"/>
</dbReference>
<accession>A0A812SHH8</accession>
<dbReference type="EMBL" id="CAJNJA010021661">
    <property type="protein sequence ID" value="CAE7479994.1"/>
    <property type="molecule type" value="Genomic_DNA"/>
</dbReference>
<evidence type="ECO:0000313" key="1">
    <source>
        <dbReference type="EMBL" id="CAE7479994.1"/>
    </source>
</evidence>
<protein>
    <recommendedName>
        <fullName evidence="3">Homing endonuclease LAGLIDADG domain-containing protein</fullName>
    </recommendedName>
</protein>
<dbReference type="Gene3D" id="3.10.28.10">
    <property type="entry name" value="Homing endonucleases"/>
    <property type="match status" value="1"/>
</dbReference>
<dbReference type="SUPFAM" id="SSF55608">
    <property type="entry name" value="Homing endonucleases"/>
    <property type="match status" value="1"/>
</dbReference>
<organism evidence="1 2">
    <name type="scientific">Symbiodinium necroappetens</name>
    <dbReference type="NCBI Taxonomy" id="1628268"/>
    <lineage>
        <taxon>Eukaryota</taxon>
        <taxon>Sar</taxon>
        <taxon>Alveolata</taxon>
        <taxon>Dinophyceae</taxon>
        <taxon>Suessiales</taxon>
        <taxon>Symbiodiniaceae</taxon>
        <taxon>Symbiodinium</taxon>
    </lineage>
</organism>
<gene>
    <name evidence="1" type="ORF">SNEC2469_LOCUS13571</name>
</gene>